<keyword evidence="5" id="KW-1185">Reference proteome</keyword>
<dbReference type="Proteomes" id="UP001281614">
    <property type="component" value="Unassembled WGS sequence"/>
</dbReference>
<evidence type="ECO:0000256" key="1">
    <source>
        <dbReference type="ARBA" id="ARBA00010211"/>
    </source>
</evidence>
<feature type="domain" description="Fumarylacetoacetase-like C-terminal" evidence="3">
    <location>
        <begin position="61"/>
        <end position="280"/>
    </location>
</feature>
<reference evidence="4" key="1">
    <citation type="submission" date="2023-02" db="EMBL/GenBank/DDBJ databases">
        <title>Colletotrichum kahawae CIFC_Que2 genome sequencing and assembly.</title>
        <authorList>
            <person name="Baroncelli R."/>
        </authorList>
    </citation>
    <scope>NUCLEOTIDE SEQUENCE</scope>
    <source>
        <strain evidence="4">CIFC_Que2</strain>
    </source>
</reference>
<dbReference type="InterPro" id="IPR051121">
    <property type="entry name" value="FAH"/>
</dbReference>
<dbReference type="Pfam" id="PF01557">
    <property type="entry name" value="FAA_hydrolase"/>
    <property type="match status" value="1"/>
</dbReference>
<dbReference type="InterPro" id="IPR011234">
    <property type="entry name" value="Fumarylacetoacetase-like_C"/>
</dbReference>
<evidence type="ECO:0000313" key="5">
    <source>
        <dbReference type="Proteomes" id="UP001281614"/>
    </source>
</evidence>
<evidence type="ECO:0000313" key="4">
    <source>
        <dbReference type="EMBL" id="KAK2733010.1"/>
    </source>
</evidence>
<accession>A0AAD9Y0Y4</accession>
<sequence length="284" mass="31303">MVYDLCDVVSSTCVSTLDALRNWDQVRARLETFSLDPNTAKVSSQALQHVKMLAPVPSPTTIFCAGGNFTDHVEEMGRVMGVKPGPTLKARGEPPFFFLKNTTGICGPECTTRTDSPDLMLDWELELVAIVGRVARCVSKEDAMRYIAGFAIGNDLSFRRNIQRKELPSGDAFKFDWFRQKCFDGSCPTGPWMVPTSQVPNIQDLGMRLWVDDELMQDTTTGNMIFSVAEQVAELSHQLTLHPGDMFMTGTGAGVGLGRGRFLNAGNTVRCFIEGIGEFSHYIG</sequence>
<organism evidence="4 5">
    <name type="scientific">Colletotrichum kahawae</name>
    <name type="common">Coffee berry disease fungus</name>
    <dbReference type="NCBI Taxonomy" id="34407"/>
    <lineage>
        <taxon>Eukaryota</taxon>
        <taxon>Fungi</taxon>
        <taxon>Dikarya</taxon>
        <taxon>Ascomycota</taxon>
        <taxon>Pezizomycotina</taxon>
        <taxon>Sordariomycetes</taxon>
        <taxon>Hypocreomycetidae</taxon>
        <taxon>Glomerellales</taxon>
        <taxon>Glomerellaceae</taxon>
        <taxon>Colletotrichum</taxon>
        <taxon>Colletotrichum gloeosporioides species complex</taxon>
    </lineage>
</organism>
<dbReference type="EMBL" id="VYYT01000521">
    <property type="protein sequence ID" value="KAK2733010.1"/>
    <property type="molecule type" value="Genomic_DNA"/>
</dbReference>
<dbReference type="GO" id="GO:0044281">
    <property type="term" value="P:small molecule metabolic process"/>
    <property type="evidence" value="ECO:0007669"/>
    <property type="project" value="UniProtKB-ARBA"/>
</dbReference>
<dbReference type="AlphaFoldDB" id="A0AAD9Y0Y4"/>
<keyword evidence="2" id="KW-0479">Metal-binding</keyword>
<dbReference type="InterPro" id="IPR036663">
    <property type="entry name" value="Fumarylacetoacetase_C_sf"/>
</dbReference>
<dbReference type="Gene3D" id="3.90.850.10">
    <property type="entry name" value="Fumarylacetoacetase-like, C-terminal domain"/>
    <property type="match status" value="1"/>
</dbReference>
<dbReference type="SUPFAM" id="SSF56529">
    <property type="entry name" value="FAH"/>
    <property type="match status" value="1"/>
</dbReference>
<evidence type="ECO:0000256" key="2">
    <source>
        <dbReference type="ARBA" id="ARBA00022723"/>
    </source>
</evidence>
<gene>
    <name evidence="4" type="ORF">CKAH01_08508</name>
</gene>
<dbReference type="PANTHER" id="PTHR42796:SF4">
    <property type="entry name" value="FUMARYLACETOACETATE HYDROLASE DOMAIN-CONTAINING PROTEIN 2A"/>
    <property type="match status" value="1"/>
</dbReference>
<proteinExistence type="inferred from homology"/>
<comment type="similarity">
    <text evidence="1">Belongs to the FAH family.</text>
</comment>
<name>A0AAD9Y0Y4_COLKA</name>
<protein>
    <submittedName>
        <fullName evidence="4">2-keto-4-pentenoate hydratase 2-oxohepta-3-ene-dioic acid hydratase</fullName>
    </submittedName>
</protein>
<comment type="caution">
    <text evidence="4">The sequence shown here is derived from an EMBL/GenBank/DDBJ whole genome shotgun (WGS) entry which is preliminary data.</text>
</comment>
<dbReference type="PANTHER" id="PTHR42796">
    <property type="entry name" value="FUMARYLACETOACETATE HYDROLASE DOMAIN-CONTAINING PROTEIN 2A-RELATED"/>
    <property type="match status" value="1"/>
</dbReference>
<dbReference type="GO" id="GO:0003824">
    <property type="term" value="F:catalytic activity"/>
    <property type="evidence" value="ECO:0007669"/>
    <property type="project" value="InterPro"/>
</dbReference>
<dbReference type="GO" id="GO:0046872">
    <property type="term" value="F:metal ion binding"/>
    <property type="evidence" value="ECO:0007669"/>
    <property type="project" value="UniProtKB-KW"/>
</dbReference>
<evidence type="ECO:0000259" key="3">
    <source>
        <dbReference type="Pfam" id="PF01557"/>
    </source>
</evidence>